<protein>
    <submittedName>
        <fullName evidence="1">Uncharacterized protein</fullName>
    </submittedName>
</protein>
<name>A0A0F9G912_9ZZZZ</name>
<evidence type="ECO:0000313" key="1">
    <source>
        <dbReference type="EMBL" id="KKL59722.1"/>
    </source>
</evidence>
<accession>A0A0F9G912</accession>
<sequence>MIRVAEVNKTRRELDAFNLEVAKWRAESGMVHPLIELYRDMGIYDRNLLTLVDTVAMLECSKENMEEHFAQIQEEYK</sequence>
<gene>
    <name evidence="1" type="ORF">LCGC14_2212470</name>
</gene>
<reference evidence="1" key="1">
    <citation type="journal article" date="2015" name="Nature">
        <title>Complex archaea that bridge the gap between prokaryotes and eukaryotes.</title>
        <authorList>
            <person name="Spang A."/>
            <person name="Saw J.H."/>
            <person name="Jorgensen S.L."/>
            <person name="Zaremba-Niedzwiedzka K."/>
            <person name="Martijn J."/>
            <person name="Lind A.E."/>
            <person name="van Eijk R."/>
            <person name="Schleper C."/>
            <person name="Guy L."/>
            <person name="Ettema T.J."/>
        </authorList>
    </citation>
    <scope>NUCLEOTIDE SEQUENCE</scope>
</reference>
<dbReference type="AlphaFoldDB" id="A0A0F9G912"/>
<proteinExistence type="predicted"/>
<dbReference type="EMBL" id="LAZR01029391">
    <property type="protein sequence ID" value="KKL59722.1"/>
    <property type="molecule type" value="Genomic_DNA"/>
</dbReference>
<comment type="caution">
    <text evidence="1">The sequence shown here is derived from an EMBL/GenBank/DDBJ whole genome shotgun (WGS) entry which is preliminary data.</text>
</comment>
<organism evidence="1">
    <name type="scientific">marine sediment metagenome</name>
    <dbReference type="NCBI Taxonomy" id="412755"/>
    <lineage>
        <taxon>unclassified sequences</taxon>
        <taxon>metagenomes</taxon>
        <taxon>ecological metagenomes</taxon>
    </lineage>
</organism>